<name>A0A816SK93_9BILA</name>
<evidence type="ECO:0000313" key="5">
    <source>
        <dbReference type="EMBL" id="CAF2187767.1"/>
    </source>
</evidence>
<evidence type="ECO:0000313" key="11">
    <source>
        <dbReference type="Proteomes" id="UP000663887"/>
    </source>
</evidence>
<accession>A0A816SK93</accession>
<gene>
    <name evidence="1" type="ORF">CJN711_LOCUS7406</name>
    <name evidence="9" type="ORF">GIL414_LOCUS66284</name>
    <name evidence="2" type="ORF">KQP761_LOCUS13297</name>
    <name evidence="3" type="ORF">MBJ925_LOCUS13276</name>
    <name evidence="6" type="ORF">OVN521_LOCUS8822</name>
    <name evidence="8" type="ORF">SMN809_LOCUS57752</name>
    <name evidence="7" type="ORF">UXM345_LOCUS18472</name>
    <name evidence="5" type="ORF">WKI299_LOCUS33804</name>
    <name evidence="4" type="ORF">XDN619_LOCUS15975</name>
</gene>
<evidence type="ECO:0000313" key="8">
    <source>
        <dbReference type="EMBL" id="CAF5023347.1"/>
    </source>
</evidence>
<organism evidence="4 11">
    <name type="scientific">Rotaria magnacalcarata</name>
    <dbReference type="NCBI Taxonomy" id="392030"/>
    <lineage>
        <taxon>Eukaryota</taxon>
        <taxon>Metazoa</taxon>
        <taxon>Spiralia</taxon>
        <taxon>Gnathifera</taxon>
        <taxon>Rotifera</taxon>
        <taxon>Eurotatoria</taxon>
        <taxon>Bdelloidea</taxon>
        <taxon>Philodinida</taxon>
        <taxon>Philodinidae</taxon>
        <taxon>Rotaria</taxon>
    </lineage>
</organism>
<dbReference type="OrthoDB" id="10004772at2759"/>
<dbReference type="EMBL" id="CAJNOW010006151">
    <property type="protein sequence ID" value="CAF1475960.1"/>
    <property type="molecule type" value="Genomic_DNA"/>
</dbReference>
<dbReference type="Proteomes" id="UP000676336">
    <property type="component" value="Unassembled WGS sequence"/>
</dbReference>
<dbReference type="Proteomes" id="UP000681720">
    <property type="component" value="Unassembled WGS sequence"/>
</dbReference>
<dbReference type="EMBL" id="CAJNRF010016133">
    <property type="protein sequence ID" value="CAF2187767.1"/>
    <property type="molecule type" value="Genomic_DNA"/>
</dbReference>
<dbReference type="EMBL" id="CAJOBF010002508">
    <property type="protein sequence ID" value="CAF4038951.1"/>
    <property type="molecule type" value="Genomic_DNA"/>
</dbReference>
<evidence type="ECO:0000313" key="2">
    <source>
        <dbReference type="EMBL" id="CAF1475960.1"/>
    </source>
</evidence>
<reference evidence="4" key="1">
    <citation type="submission" date="2021-02" db="EMBL/GenBank/DDBJ databases">
        <authorList>
            <person name="Nowell W R."/>
        </authorList>
    </citation>
    <scope>NUCLEOTIDE SEQUENCE</scope>
</reference>
<evidence type="ECO:0000313" key="3">
    <source>
        <dbReference type="EMBL" id="CAF2052451.1"/>
    </source>
</evidence>
<dbReference type="EMBL" id="CAJOBG010001040">
    <property type="protein sequence ID" value="CAF3887933.1"/>
    <property type="molecule type" value="Genomic_DNA"/>
</dbReference>
<dbReference type="Proteomes" id="UP000663866">
    <property type="component" value="Unassembled WGS sequence"/>
</dbReference>
<dbReference type="AlphaFoldDB" id="A0A816SK93"/>
<evidence type="ECO:0000313" key="1">
    <source>
        <dbReference type="EMBL" id="CAF1106317.1"/>
    </source>
</evidence>
<dbReference type="Proteomes" id="UP000663842">
    <property type="component" value="Unassembled WGS sequence"/>
</dbReference>
<keyword evidence="10" id="KW-1185">Reference proteome</keyword>
<evidence type="ECO:0000313" key="10">
    <source>
        <dbReference type="Proteomes" id="UP000663866"/>
    </source>
</evidence>
<dbReference type="EMBL" id="CAJOBJ010309607">
    <property type="protein sequence ID" value="CAF5166178.1"/>
    <property type="molecule type" value="Genomic_DNA"/>
</dbReference>
<dbReference type="EMBL" id="CAJNRE010006061">
    <property type="protein sequence ID" value="CAF2052451.1"/>
    <property type="molecule type" value="Genomic_DNA"/>
</dbReference>
<sequence>MHLLNKLRTSFRRKPNERQLTLSEQIETLFKESNRFVEDHRLKLLLHVYEYRLRQFNSLDISFEDFKRIEFERSILKSLRAITSNLPAKSSHFQFQRSSHLYKTMPTATSRNMP</sequence>
<evidence type="ECO:0000313" key="7">
    <source>
        <dbReference type="EMBL" id="CAF4038951.1"/>
    </source>
</evidence>
<dbReference type="EMBL" id="CAJNOV010002535">
    <property type="protein sequence ID" value="CAF1106317.1"/>
    <property type="molecule type" value="Genomic_DNA"/>
</dbReference>
<comment type="caution">
    <text evidence="4">The sequence shown here is derived from an EMBL/GenBank/DDBJ whole genome shotgun (WGS) entry which is preliminary data.</text>
</comment>
<dbReference type="Proteomes" id="UP000663855">
    <property type="component" value="Unassembled WGS sequence"/>
</dbReference>
<dbReference type="Proteomes" id="UP000663887">
    <property type="component" value="Unassembled WGS sequence"/>
</dbReference>
<evidence type="ECO:0000313" key="6">
    <source>
        <dbReference type="EMBL" id="CAF3887933.1"/>
    </source>
</evidence>
<dbReference type="Proteomes" id="UP000663856">
    <property type="component" value="Unassembled WGS sequence"/>
</dbReference>
<dbReference type="Proteomes" id="UP000663824">
    <property type="component" value="Unassembled WGS sequence"/>
</dbReference>
<dbReference type="EMBL" id="CAJNRG010006639">
    <property type="protein sequence ID" value="CAF2087755.1"/>
    <property type="molecule type" value="Genomic_DNA"/>
</dbReference>
<evidence type="ECO:0000313" key="4">
    <source>
        <dbReference type="EMBL" id="CAF2087755.1"/>
    </source>
</evidence>
<evidence type="ECO:0000313" key="9">
    <source>
        <dbReference type="EMBL" id="CAF5166178.1"/>
    </source>
</evidence>
<proteinExistence type="predicted"/>
<protein>
    <submittedName>
        <fullName evidence="4">Uncharacterized protein</fullName>
    </submittedName>
</protein>
<dbReference type="EMBL" id="CAJOBI010213225">
    <property type="protein sequence ID" value="CAF5023347.1"/>
    <property type="molecule type" value="Genomic_DNA"/>
</dbReference>
<dbReference type="Proteomes" id="UP000663834">
    <property type="component" value="Unassembled WGS sequence"/>
</dbReference>